<dbReference type="GO" id="GO:0008168">
    <property type="term" value="F:methyltransferase activity"/>
    <property type="evidence" value="ECO:0007669"/>
    <property type="project" value="UniProtKB-KW"/>
</dbReference>
<reference evidence="2 3" key="1">
    <citation type="submission" date="2019-02" db="EMBL/GenBank/DDBJ databases">
        <title>Kribbella capetownensis sp. nov. and Kribbella speibonae sp. nov., isolated from soil.</title>
        <authorList>
            <person name="Curtis S.M."/>
            <person name="Norton I."/>
            <person name="Everest G.J."/>
            <person name="Meyers P.R."/>
        </authorList>
    </citation>
    <scope>NUCLEOTIDE SEQUENCE [LARGE SCALE GENOMIC DNA]</scope>
    <source>
        <strain evidence="2 3">NRRL B-24813</strain>
    </source>
</reference>
<dbReference type="GO" id="GO:0032259">
    <property type="term" value="P:methylation"/>
    <property type="evidence" value="ECO:0007669"/>
    <property type="project" value="UniProtKB-KW"/>
</dbReference>
<dbReference type="PANTHER" id="PTHR43460">
    <property type="entry name" value="METHYLTRANSFERASE"/>
    <property type="match status" value="1"/>
</dbReference>
<dbReference type="Proteomes" id="UP000291144">
    <property type="component" value="Unassembled WGS sequence"/>
</dbReference>
<evidence type="ECO:0000259" key="1">
    <source>
        <dbReference type="Pfam" id="PF13649"/>
    </source>
</evidence>
<proteinExistence type="predicted"/>
<dbReference type="OrthoDB" id="9795864at2"/>
<dbReference type="InterPro" id="IPR052939">
    <property type="entry name" value="23S_rRNA_MeTrnsfrase_RlmA"/>
</dbReference>
<evidence type="ECO:0000313" key="3">
    <source>
        <dbReference type="Proteomes" id="UP000291144"/>
    </source>
</evidence>
<dbReference type="SUPFAM" id="SSF53335">
    <property type="entry name" value="S-adenosyl-L-methionine-dependent methyltransferases"/>
    <property type="match status" value="1"/>
</dbReference>
<dbReference type="AlphaFoldDB" id="A0A4R0K4N9"/>
<organism evidence="2 3">
    <name type="scientific">Kribbella pittospori</name>
    <dbReference type="NCBI Taxonomy" id="722689"/>
    <lineage>
        <taxon>Bacteria</taxon>
        <taxon>Bacillati</taxon>
        <taxon>Actinomycetota</taxon>
        <taxon>Actinomycetes</taxon>
        <taxon>Propionibacteriales</taxon>
        <taxon>Kribbellaceae</taxon>
        <taxon>Kribbella</taxon>
    </lineage>
</organism>
<evidence type="ECO:0000313" key="2">
    <source>
        <dbReference type="EMBL" id="TCC54539.1"/>
    </source>
</evidence>
<keyword evidence="2" id="KW-0489">Methyltransferase</keyword>
<comment type="caution">
    <text evidence="2">The sequence shown here is derived from an EMBL/GenBank/DDBJ whole genome shotgun (WGS) entry which is preliminary data.</text>
</comment>
<protein>
    <submittedName>
        <fullName evidence="2">Class I SAM-dependent methyltransferase</fullName>
    </submittedName>
</protein>
<dbReference type="Pfam" id="PF13649">
    <property type="entry name" value="Methyltransf_25"/>
    <property type="match status" value="1"/>
</dbReference>
<dbReference type="Gene3D" id="3.40.50.150">
    <property type="entry name" value="Vaccinia Virus protein VP39"/>
    <property type="match status" value="1"/>
</dbReference>
<dbReference type="InterPro" id="IPR029063">
    <property type="entry name" value="SAM-dependent_MTases_sf"/>
</dbReference>
<gene>
    <name evidence="2" type="ORF">E0H73_37880</name>
</gene>
<accession>A0A4R0K4N9</accession>
<sequence length="253" mass="28651">MSVDREELLAAWRVEEERHREGWDFSYLQGRLTEEEPPWDFDTSCRTALREAEHVLDLGTGGGERLLSLADDLPADVIATEGWEPNVPIAAARLAPRGIPVVRYDPETPDEAMPFEAGQFDLVLNRHEALDARELYRVLAPGGVFLTQQVGGDDFTEAHEIFGSPASYPDHTLDNIATSLREAGFLIEDSAEWKGRMVFHDIGALVYYFNLVPWDVPNDFAVDRYADTLLDLHQRPPTFTKSRFWLRAVKPEP</sequence>
<keyword evidence="3" id="KW-1185">Reference proteome</keyword>
<name>A0A4R0K4N9_9ACTN</name>
<dbReference type="RefSeq" id="WP_131364791.1">
    <property type="nucleotide sequence ID" value="NZ_SJKB01000018.1"/>
</dbReference>
<feature type="domain" description="Methyltransferase" evidence="1">
    <location>
        <begin position="55"/>
        <end position="143"/>
    </location>
</feature>
<dbReference type="EMBL" id="SJKB01000018">
    <property type="protein sequence ID" value="TCC54539.1"/>
    <property type="molecule type" value="Genomic_DNA"/>
</dbReference>
<keyword evidence="2" id="KW-0808">Transferase</keyword>
<dbReference type="PANTHER" id="PTHR43460:SF1">
    <property type="entry name" value="METHYLTRANSFERASE TYPE 11 DOMAIN-CONTAINING PROTEIN"/>
    <property type="match status" value="1"/>
</dbReference>
<dbReference type="CDD" id="cd02440">
    <property type="entry name" value="AdoMet_MTases"/>
    <property type="match status" value="1"/>
</dbReference>
<dbReference type="InterPro" id="IPR041698">
    <property type="entry name" value="Methyltransf_25"/>
</dbReference>